<evidence type="ECO:0000259" key="5">
    <source>
        <dbReference type="PROSITE" id="PS51063"/>
    </source>
</evidence>
<dbReference type="InterPro" id="IPR000595">
    <property type="entry name" value="cNMP-bd_dom"/>
</dbReference>
<dbReference type="PROSITE" id="PS51063">
    <property type="entry name" value="HTH_CRP_2"/>
    <property type="match status" value="1"/>
</dbReference>
<proteinExistence type="predicted"/>
<name>A0ABW8Y7S4_9FLAO</name>
<dbReference type="SUPFAM" id="SSF46785">
    <property type="entry name" value="Winged helix' DNA-binding domain"/>
    <property type="match status" value="1"/>
</dbReference>
<keyword evidence="2" id="KW-0238">DNA-binding</keyword>
<dbReference type="RefSeq" id="WP_408091943.1">
    <property type="nucleotide sequence ID" value="NZ_JBELPY010000011.1"/>
</dbReference>
<protein>
    <submittedName>
        <fullName evidence="6">Crp/Fnr family transcriptional regulator</fullName>
    </submittedName>
</protein>
<feature type="domain" description="HTH crp-type" evidence="5">
    <location>
        <begin position="130"/>
        <end position="195"/>
    </location>
</feature>
<dbReference type="InterPro" id="IPR012318">
    <property type="entry name" value="HTH_CRP"/>
</dbReference>
<gene>
    <name evidence="6" type="ORF">ABS765_14935</name>
</gene>
<accession>A0ABW8Y7S4</accession>
<evidence type="ECO:0000256" key="1">
    <source>
        <dbReference type="ARBA" id="ARBA00023015"/>
    </source>
</evidence>
<dbReference type="PROSITE" id="PS50042">
    <property type="entry name" value="CNMP_BINDING_3"/>
    <property type="match status" value="1"/>
</dbReference>
<keyword evidence="3" id="KW-0804">Transcription</keyword>
<evidence type="ECO:0000313" key="6">
    <source>
        <dbReference type="EMBL" id="MFL9835320.1"/>
    </source>
</evidence>
<evidence type="ECO:0000259" key="4">
    <source>
        <dbReference type="PROSITE" id="PS50042"/>
    </source>
</evidence>
<keyword evidence="1" id="KW-0805">Transcription regulation</keyword>
<dbReference type="SMART" id="SM00419">
    <property type="entry name" value="HTH_CRP"/>
    <property type="match status" value="1"/>
</dbReference>
<evidence type="ECO:0000256" key="3">
    <source>
        <dbReference type="ARBA" id="ARBA00023163"/>
    </source>
</evidence>
<dbReference type="InterPro" id="IPR036390">
    <property type="entry name" value="WH_DNA-bd_sf"/>
</dbReference>
<dbReference type="EMBL" id="JBELPY010000011">
    <property type="protein sequence ID" value="MFL9835320.1"/>
    <property type="molecule type" value="Genomic_DNA"/>
</dbReference>
<dbReference type="CDD" id="cd00038">
    <property type="entry name" value="CAP_ED"/>
    <property type="match status" value="1"/>
</dbReference>
<dbReference type="Pfam" id="PF13545">
    <property type="entry name" value="HTH_Crp_2"/>
    <property type="match status" value="1"/>
</dbReference>
<dbReference type="Proteomes" id="UP001629058">
    <property type="component" value="Unassembled WGS sequence"/>
</dbReference>
<dbReference type="PRINTS" id="PR00034">
    <property type="entry name" value="HTHCRP"/>
</dbReference>
<dbReference type="Gene3D" id="2.60.120.10">
    <property type="entry name" value="Jelly Rolls"/>
    <property type="match status" value="1"/>
</dbReference>
<reference evidence="6 7" key="1">
    <citation type="submission" date="2024-06" db="EMBL/GenBank/DDBJ databases">
        <authorList>
            <person name="Kaempfer P."/>
            <person name="Viver T."/>
        </authorList>
    </citation>
    <scope>NUCLEOTIDE SEQUENCE [LARGE SCALE GENOMIC DNA]</scope>
    <source>
        <strain evidence="6 7">ST-37</strain>
    </source>
</reference>
<comment type="caution">
    <text evidence="6">The sequence shown here is derived from an EMBL/GenBank/DDBJ whole genome shotgun (WGS) entry which is preliminary data.</text>
</comment>
<evidence type="ECO:0000256" key="2">
    <source>
        <dbReference type="ARBA" id="ARBA00023125"/>
    </source>
</evidence>
<feature type="domain" description="Cyclic nucleotide-binding" evidence="4">
    <location>
        <begin position="1"/>
        <end position="117"/>
    </location>
</feature>
<dbReference type="SUPFAM" id="SSF51206">
    <property type="entry name" value="cAMP-binding domain-like"/>
    <property type="match status" value="1"/>
</dbReference>
<dbReference type="SMART" id="SM00100">
    <property type="entry name" value="cNMP"/>
    <property type="match status" value="1"/>
</dbReference>
<dbReference type="InterPro" id="IPR014710">
    <property type="entry name" value="RmlC-like_jellyroll"/>
</dbReference>
<evidence type="ECO:0000313" key="7">
    <source>
        <dbReference type="Proteomes" id="UP001629058"/>
    </source>
</evidence>
<dbReference type="InterPro" id="IPR018490">
    <property type="entry name" value="cNMP-bd_dom_sf"/>
</dbReference>
<dbReference type="Pfam" id="PF00027">
    <property type="entry name" value="cNMP_binding"/>
    <property type="match status" value="1"/>
</dbReference>
<sequence>MLIDTKLLLKFGAEQLNISKGEYLFRNNESPTDYFQIRSGRIELLDCSPGHRGFTHGVLRDGEAVGETFLLLEKEYLLCARTLTDTEIFKLSKDRLWDMSEEFPEIIMKMWRSAAKQIHYQYLMNNSFYNNPADKINVLLDFMKDSEAGPELSLVDLTRQQIASMLGLRTETVIRAIKNMEKEGKLAIRNGKVFY</sequence>
<keyword evidence="7" id="KW-1185">Reference proteome</keyword>
<organism evidence="6 7">
    <name type="scientific">Chryseobacterium terrae</name>
    <dbReference type="NCBI Taxonomy" id="3163299"/>
    <lineage>
        <taxon>Bacteria</taxon>
        <taxon>Pseudomonadati</taxon>
        <taxon>Bacteroidota</taxon>
        <taxon>Flavobacteriia</taxon>
        <taxon>Flavobacteriales</taxon>
        <taxon>Weeksellaceae</taxon>
        <taxon>Chryseobacterium group</taxon>
        <taxon>Chryseobacterium</taxon>
    </lineage>
</organism>